<protein>
    <submittedName>
        <fullName evidence="2">Uncharacterized protein</fullName>
    </submittedName>
</protein>
<accession>A0A085MDJ8</accession>
<organism evidence="2 3">
    <name type="scientific">Trichuris suis</name>
    <name type="common">pig whipworm</name>
    <dbReference type="NCBI Taxonomy" id="68888"/>
    <lineage>
        <taxon>Eukaryota</taxon>
        <taxon>Metazoa</taxon>
        <taxon>Ecdysozoa</taxon>
        <taxon>Nematoda</taxon>
        <taxon>Enoplea</taxon>
        <taxon>Dorylaimia</taxon>
        <taxon>Trichinellida</taxon>
        <taxon>Trichuridae</taxon>
        <taxon>Trichuris</taxon>
    </lineage>
</organism>
<evidence type="ECO:0000313" key="2">
    <source>
        <dbReference type="EMBL" id="KFD55294.1"/>
    </source>
</evidence>
<dbReference type="EMBL" id="KL363201">
    <property type="protein sequence ID" value="KFD55294.1"/>
    <property type="molecule type" value="Genomic_DNA"/>
</dbReference>
<keyword evidence="1" id="KW-0812">Transmembrane</keyword>
<name>A0A085MDJ8_9BILA</name>
<sequence length="134" mass="15540">MEMFNNKRAQRTIEDETTKSYTLTTAFFLPDVAFVPPRPFLAAAPPFAGALFTFAAFYKKRNGRYDQFVIVTFEAPKVKPYLHRRCCHRHSPIGPLHQPSPDHSPPRLTCQRAAFYVDSMLPQRRRKEAYALTY</sequence>
<evidence type="ECO:0000256" key="1">
    <source>
        <dbReference type="SAM" id="Phobius"/>
    </source>
</evidence>
<dbReference type="Proteomes" id="UP000030764">
    <property type="component" value="Unassembled WGS sequence"/>
</dbReference>
<dbReference type="AlphaFoldDB" id="A0A085MDJ8"/>
<feature type="transmembrane region" description="Helical" evidence="1">
    <location>
        <begin position="40"/>
        <end position="58"/>
    </location>
</feature>
<keyword evidence="1" id="KW-0472">Membrane</keyword>
<proteinExistence type="predicted"/>
<evidence type="ECO:0000313" key="3">
    <source>
        <dbReference type="Proteomes" id="UP000030764"/>
    </source>
</evidence>
<gene>
    <name evidence="2" type="ORF">M513_03935</name>
</gene>
<keyword evidence="3" id="KW-1185">Reference proteome</keyword>
<reference evidence="2 3" key="1">
    <citation type="journal article" date="2014" name="Nat. Genet.">
        <title>Genome and transcriptome of the porcine whipworm Trichuris suis.</title>
        <authorList>
            <person name="Jex A.R."/>
            <person name="Nejsum P."/>
            <person name="Schwarz E.M."/>
            <person name="Hu L."/>
            <person name="Young N.D."/>
            <person name="Hall R.S."/>
            <person name="Korhonen P.K."/>
            <person name="Liao S."/>
            <person name="Thamsborg S."/>
            <person name="Xia J."/>
            <person name="Xu P."/>
            <person name="Wang S."/>
            <person name="Scheerlinck J.P."/>
            <person name="Hofmann A."/>
            <person name="Sternberg P.W."/>
            <person name="Wang J."/>
            <person name="Gasser R.B."/>
        </authorList>
    </citation>
    <scope>NUCLEOTIDE SEQUENCE [LARGE SCALE GENOMIC DNA]</scope>
    <source>
        <strain evidence="2">DCEP-RM93M</strain>
    </source>
</reference>
<keyword evidence="1" id="KW-1133">Transmembrane helix</keyword>